<dbReference type="NCBIfam" id="TIGR00026">
    <property type="entry name" value="hi_GC_TIGR00026"/>
    <property type="match status" value="1"/>
</dbReference>
<proteinExistence type="inferred from homology"/>
<dbReference type="InterPro" id="IPR004378">
    <property type="entry name" value="F420H2_quin_Rdtase"/>
</dbReference>
<dbReference type="GO" id="GO:0070967">
    <property type="term" value="F:coenzyme F420 binding"/>
    <property type="evidence" value="ECO:0007669"/>
    <property type="project" value="TreeGrafter"/>
</dbReference>
<dbReference type="InterPro" id="IPR012349">
    <property type="entry name" value="Split_barrel_FMN-bd"/>
</dbReference>
<accession>A0A381YTQ9</accession>
<comment type="similarity">
    <text evidence="1">Belongs to the F420H(2)-dependent quinone reductase family.</text>
</comment>
<dbReference type="Pfam" id="PF04075">
    <property type="entry name" value="F420H2_quin_red"/>
    <property type="match status" value="1"/>
</dbReference>
<comment type="catalytic activity">
    <reaction evidence="2">
        <text>oxidized coenzyme F420-(gamma-L-Glu)(n) + a quinol + H(+) = reduced coenzyme F420-(gamma-L-Glu)(n) + a quinone</text>
        <dbReference type="Rhea" id="RHEA:39663"/>
        <dbReference type="Rhea" id="RHEA-COMP:12939"/>
        <dbReference type="Rhea" id="RHEA-COMP:14378"/>
        <dbReference type="ChEBI" id="CHEBI:15378"/>
        <dbReference type="ChEBI" id="CHEBI:24646"/>
        <dbReference type="ChEBI" id="CHEBI:132124"/>
        <dbReference type="ChEBI" id="CHEBI:133980"/>
        <dbReference type="ChEBI" id="CHEBI:139511"/>
    </reaction>
</comment>
<evidence type="ECO:0000313" key="3">
    <source>
        <dbReference type="EMBL" id="SVA80011.1"/>
    </source>
</evidence>
<dbReference type="EMBL" id="UINC01018959">
    <property type="protein sequence ID" value="SVA80011.1"/>
    <property type="molecule type" value="Genomic_DNA"/>
</dbReference>
<evidence type="ECO:0008006" key="4">
    <source>
        <dbReference type="Google" id="ProtNLM"/>
    </source>
</evidence>
<name>A0A381YTQ9_9ZZZZ</name>
<dbReference type="Gene3D" id="2.30.110.10">
    <property type="entry name" value="Electron Transport, Fmn-binding Protein, Chain A"/>
    <property type="match status" value="1"/>
</dbReference>
<dbReference type="SUPFAM" id="SSF50475">
    <property type="entry name" value="FMN-binding split barrel"/>
    <property type="match status" value="1"/>
</dbReference>
<sequence>MAVDFLEMNAKAIAEFRANEGNCGPPFDGTPIVLVTMVGAKSGRELCSPLAYSTDGDDLVVIASMGGAPNNPNWYHNLVANPDVLLEVGTEQFEATAVLTEGDERDRLYAAQAEQLPIFNKYAEKAAPRVIPVFRFVRTTD</sequence>
<dbReference type="GO" id="GO:0005886">
    <property type="term" value="C:plasma membrane"/>
    <property type="evidence" value="ECO:0007669"/>
    <property type="project" value="TreeGrafter"/>
</dbReference>
<protein>
    <recommendedName>
        <fullName evidence="4">Nitroreductase family deazaflavin-dependent oxidoreductase</fullName>
    </recommendedName>
</protein>
<dbReference type="AlphaFoldDB" id="A0A381YTQ9"/>
<dbReference type="GO" id="GO:0016491">
    <property type="term" value="F:oxidoreductase activity"/>
    <property type="evidence" value="ECO:0007669"/>
    <property type="project" value="InterPro"/>
</dbReference>
<dbReference type="PANTHER" id="PTHR39428:SF1">
    <property type="entry name" value="F420H(2)-DEPENDENT QUINONE REDUCTASE RV1261C"/>
    <property type="match status" value="1"/>
</dbReference>
<reference evidence="3" key="1">
    <citation type="submission" date="2018-05" db="EMBL/GenBank/DDBJ databases">
        <authorList>
            <person name="Lanie J.A."/>
            <person name="Ng W.-L."/>
            <person name="Kazmierczak K.M."/>
            <person name="Andrzejewski T.M."/>
            <person name="Davidsen T.M."/>
            <person name="Wayne K.J."/>
            <person name="Tettelin H."/>
            <person name="Glass J.I."/>
            <person name="Rusch D."/>
            <person name="Podicherti R."/>
            <person name="Tsui H.-C.T."/>
            <person name="Winkler M.E."/>
        </authorList>
    </citation>
    <scope>NUCLEOTIDE SEQUENCE</scope>
</reference>
<evidence type="ECO:0000256" key="2">
    <source>
        <dbReference type="ARBA" id="ARBA00049106"/>
    </source>
</evidence>
<organism evidence="3">
    <name type="scientific">marine metagenome</name>
    <dbReference type="NCBI Taxonomy" id="408172"/>
    <lineage>
        <taxon>unclassified sequences</taxon>
        <taxon>metagenomes</taxon>
        <taxon>ecological metagenomes</taxon>
    </lineage>
</organism>
<evidence type="ECO:0000256" key="1">
    <source>
        <dbReference type="ARBA" id="ARBA00008710"/>
    </source>
</evidence>
<dbReference type="PANTHER" id="PTHR39428">
    <property type="entry name" value="F420H(2)-DEPENDENT QUINONE REDUCTASE RV1261C"/>
    <property type="match status" value="1"/>
</dbReference>
<gene>
    <name evidence="3" type="ORF">METZ01_LOCUS132865</name>
</gene>